<dbReference type="AlphaFoldDB" id="A0A4R3R811"/>
<name>A0A4R3R811_9HYPH</name>
<gene>
    <name evidence="1" type="ORF">EV129_12839</name>
</gene>
<evidence type="ECO:0000313" key="2">
    <source>
        <dbReference type="Proteomes" id="UP000295507"/>
    </source>
</evidence>
<comment type="caution">
    <text evidence="1">The sequence shown here is derived from an EMBL/GenBank/DDBJ whole genome shotgun (WGS) entry which is preliminary data.</text>
</comment>
<organism evidence="1 2">
    <name type="scientific">Rhizobium azibense</name>
    <dbReference type="NCBI Taxonomy" id="1136135"/>
    <lineage>
        <taxon>Bacteria</taxon>
        <taxon>Pseudomonadati</taxon>
        <taxon>Pseudomonadota</taxon>
        <taxon>Alphaproteobacteria</taxon>
        <taxon>Hyphomicrobiales</taxon>
        <taxon>Rhizobiaceae</taxon>
        <taxon>Rhizobium/Agrobacterium group</taxon>
        <taxon>Rhizobium</taxon>
    </lineage>
</organism>
<evidence type="ECO:0000313" key="1">
    <source>
        <dbReference type="EMBL" id="TCU31413.1"/>
    </source>
</evidence>
<reference evidence="1 2" key="1">
    <citation type="submission" date="2019-03" db="EMBL/GenBank/DDBJ databases">
        <title>Genomic Encyclopedia of Type Strains, Phase IV (KMG-V): Genome sequencing to study the core and pangenomes of soil and plant-associated prokaryotes.</title>
        <authorList>
            <person name="Whitman W."/>
        </authorList>
    </citation>
    <scope>NUCLEOTIDE SEQUENCE [LARGE SCALE GENOMIC DNA]</scope>
    <source>
        <strain evidence="1 2">IE4868</strain>
    </source>
</reference>
<protein>
    <submittedName>
        <fullName evidence="1">Uncharacterized protein</fullName>
    </submittedName>
</protein>
<dbReference type="Proteomes" id="UP000295507">
    <property type="component" value="Unassembled WGS sequence"/>
</dbReference>
<accession>A0A4R3R811</accession>
<sequence length="149" mass="16104">MQGEAEVPALVVDANAEDCLVASLVEDCSTDLLHDIGAMKGRGYGVPEIASKIGLSPDYVYGVVRLIEKDNQFLRSNVLLLQKRQGSALYGRPLRRCASAGGSTLTGECYIDQSEIFQTARGIAAGRQTSPREKAVYRQRKTALPAFIA</sequence>
<dbReference type="EMBL" id="SMBK01000028">
    <property type="protein sequence ID" value="TCU31413.1"/>
    <property type="molecule type" value="Genomic_DNA"/>
</dbReference>
<proteinExistence type="predicted"/>